<evidence type="ECO:0000313" key="3">
    <source>
        <dbReference type="Proteomes" id="UP000186341"/>
    </source>
</evidence>
<protein>
    <recommendedName>
        <fullName evidence="1">Phospholipase C/D domain-containing protein</fullName>
    </recommendedName>
</protein>
<evidence type="ECO:0000313" key="2">
    <source>
        <dbReference type="EMBL" id="OLU40653.1"/>
    </source>
</evidence>
<dbReference type="EMBL" id="MPJW01000101">
    <property type="protein sequence ID" value="OLU40653.1"/>
    <property type="molecule type" value="Genomic_DNA"/>
</dbReference>
<reference evidence="2 3" key="1">
    <citation type="submission" date="2016-11" db="EMBL/GenBank/DDBJ databases">
        <title>Description of two novel members of the family Erysipelotrichaceae: Ileibacterium lipovorans gen. nov., sp. nov. and Dubosiella newyorkensis, gen. nov., sp. nov.</title>
        <authorList>
            <person name="Cox L.M."/>
            <person name="Sohn J."/>
            <person name="Tyrrell K.L."/>
            <person name="Citron D.M."/>
            <person name="Lawson P.A."/>
            <person name="Patel N.B."/>
            <person name="Iizumi T."/>
            <person name="Perez-Perez G.I."/>
            <person name="Goldstein E.J."/>
            <person name="Blaser M.J."/>
        </authorList>
    </citation>
    <scope>NUCLEOTIDE SEQUENCE [LARGE SCALE GENOMIC DNA]</scope>
    <source>
        <strain evidence="2 3">NYU-BL-A3</strain>
    </source>
</reference>
<name>A0A1U7NGY3_9FIRM</name>
<proteinExistence type="predicted"/>
<dbReference type="GeneID" id="82202515"/>
<dbReference type="RefSeq" id="WP_075818850.1">
    <property type="nucleotide sequence ID" value="NZ_CAJUTZ010000012.1"/>
</dbReference>
<dbReference type="OrthoDB" id="9810528at2"/>
<sequence>MPNIITHTLFADEVLEILKIDSLDERKQIFEIGSNGPDILFFHHMNPKDFYKKSRLPKLGSRLHSGNVNDFYSSAINSIWNEKDPEIKEDMIAYTAGHLCHWALDSSAHPLIYNRTGNCKGMSVNAHHRYESILDSLMLKLKKNETIESFDITKKVTDSPLWMKRAIARVYIPALNSIFDDNLPAHVIAETLDDWNFMQKLFRDPHNKKIPAAQMVDKLIGRPNQLAGYAVPNIPEDNYDIMNLKHELWRNPQTGQKSYESFLDLYDSAMKKALTAIPLFLKACAKPKDELAKKDLLDFVDNRNYCMGTSENKDLKYFDLIDLS</sequence>
<feature type="domain" description="Phospholipase C/D" evidence="1">
    <location>
        <begin position="6"/>
        <end position="174"/>
    </location>
</feature>
<keyword evidence="3" id="KW-1185">Reference proteome</keyword>
<dbReference type="AlphaFoldDB" id="A0A1U7NGY3"/>
<dbReference type="Proteomes" id="UP000186341">
    <property type="component" value="Unassembled WGS sequence"/>
</dbReference>
<comment type="caution">
    <text evidence="2">The sequence shown here is derived from an EMBL/GenBank/DDBJ whole genome shotgun (WGS) entry which is preliminary data.</text>
</comment>
<evidence type="ECO:0000259" key="1">
    <source>
        <dbReference type="Pfam" id="PF00882"/>
    </source>
</evidence>
<accession>A0A1U7NGY3</accession>
<dbReference type="Pfam" id="PF00882">
    <property type="entry name" value="Zn_dep_PLPC"/>
    <property type="match status" value="1"/>
</dbReference>
<gene>
    <name evidence="2" type="ORF">BO222_04705</name>
</gene>
<dbReference type="InterPro" id="IPR029002">
    <property type="entry name" value="PLPC/GPLD1"/>
</dbReference>
<organism evidence="2 3">
    <name type="scientific">Ileibacterium valens</name>
    <dbReference type="NCBI Taxonomy" id="1862668"/>
    <lineage>
        <taxon>Bacteria</taxon>
        <taxon>Bacillati</taxon>
        <taxon>Bacillota</taxon>
        <taxon>Erysipelotrichia</taxon>
        <taxon>Erysipelotrichales</taxon>
        <taxon>Erysipelotrichaceae</taxon>
        <taxon>Ileibacterium</taxon>
    </lineage>
</organism>